<dbReference type="Pfam" id="PF00583">
    <property type="entry name" value="Acetyltransf_1"/>
    <property type="match status" value="1"/>
</dbReference>
<dbReference type="Gene3D" id="3.40.630.30">
    <property type="match status" value="1"/>
</dbReference>
<protein>
    <submittedName>
        <fullName evidence="4">GNAT family N-acetyltransferase</fullName>
    </submittedName>
</protein>
<evidence type="ECO:0000313" key="5">
    <source>
        <dbReference type="Proteomes" id="UP001139000"/>
    </source>
</evidence>
<keyword evidence="2" id="KW-0012">Acyltransferase</keyword>
<evidence type="ECO:0000256" key="2">
    <source>
        <dbReference type="ARBA" id="ARBA00023315"/>
    </source>
</evidence>
<proteinExistence type="predicted"/>
<dbReference type="RefSeq" id="WP_234658092.1">
    <property type="nucleotide sequence ID" value="NZ_CP094997.1"/>
</dbReference>
<evidence type="ECO:0000313" key="4">
    <source>
        <dbReference type="EMBL" id="MCF0065113.1"/>
    </source>
</evidence>
<dbReference type="PANTHER" id="PTHR43877">
    <property type="entry name" value="AMINOALKYLPHOSPHONATE N-ACETYLTRANSFERASE-RELATED-RELATED"/>
    <property type="match status" value="1"/>
</dbReference>
<reference evidence="4" key="1">
    <citation type="submission" date="2021-12" db="EMBL/GenBank/DDBJ databases">
        <title>Novel species in genus Dyadobacter.</title>
        <authorList>
            <person name="Ma C."/>
        </authorList>
    </citation>
    <scope>NUCLEOTIDE SEQUENCE</scope>
    <source>
        <strain evidence="4">LJ419</strain>
    </source>
</reference>
<comment type="caution">
    <text evidence="4">The sequence shown here is derived from an EMBL/GenBank/DDBJ whole genome shotgun (WGS) entry which is preliminary data.</text>
</comment>
<dbReference type="PROSITE" id="PS51186">
    <property type="entry name" value="GNAT"/>
    <property type="match status" value="1"/>
</dbReference>
<gene>
    <name evidence="4" type="ORF">LXM26_26605</name>
</gene>
<dbReference type="SUPFAM" id="SSF55729">
    <property type="entry name" value="Acyl-CoA N-acyltransferases (Nat)"/>
    <property type="match status" value="1"/>
</dbReference>
<sequence length="153" mass="17573">MSEILVRTAQLSDLPTLRSFEQGVILAERPFNPLIKNDPVHYYNIEEMIASSHIEIVVAELDGELVGSGYARIENARHYLMHQQHAYLGFMYVKPEHRGKGINQKVIETLKQWAISQNITELRLDVYDENIPAIKAYEKVGFKKHLIAMRLGV</sequence>
<dbReference type="AlphaFoldDB" id="A0A9X1TP22"/>
<accession>A0A9X1TP22</accession>
<dbReference type="EMBL" id="JAJTTC010000010">
    <property type="protein sequence ID" value="MCF0065113.1"/>
    <property type="molecule type" value="Genomic_DNA"/>
</dbReference>
<dbReference type="CDD" id="cd04301">
    <property type="entry name" value="NAT_SF"/>
    <property type="match status" value="1"/>
</dbReference>
<evidence type="ECO:0000259" key="3">
    <source>
        <dbReference type="PROSITE" id="PS51186"/>
    </source>
</evidence>
<keyword evidence="1" id="KW-0808">Transferase</keyword>
<dbReference type="GO" id="GO:0016747">
    <property type="term" value="F:acyltransferase activity, transferring groups other than amino-acyl groups"/>
    <property type="evidence" value="ECO:0007669"/>
    <property type="project" value="InterPro"/>
</dbReference>
<name>A0A9X1TP22_9BACT</name>
<evidence type="ECO:0000256" key="1">
    <source>
        <dbReference type="ARBA" id="ARBA00022679"/>
    </source>
</evidence>
<dbReference type="InterPro" id="IPR000182">
    <property type="entry name" value="GNAT_dom"/>
</dbReference>
<dbReference type="Proteomes" id="UP001139000">
    <property type="component" value="Unassembled WGS sequence"/>
</dbReference>
<keyword evidence="5" id="KW-1185">Reference proteome</keyword>
<organism evidence="4 5">
    <name type="scientific">Dyadobacter chenwenxiniae</name>
    <dbReference type="NCBI Taxonomy" id="2906456"/>
    <lineage>
        <taxon>Bacteria</taxon>
        <taxon>Pseudomonadati</taxon>
        <taxon>Bacteroidota</taxon>
        <taxon>Cytophagia</taxon>
        <taxon>Cytophagales</taxon>
        <taxon>Spirosomataceae</taxon>
        <taxon>Dyadobacter</taxon>
    </lineage>
</organism>
<feature type="domain" description="N-acetyltransferase" evidence="3">
    <location>
        <begin position="4"/>
        <end position="153"/>
    </location>
</feature>
<dbReference type="InterPro" id="IPR050832">
    <property type="entry name" value="Bact_Acetyltransf"/>
</dbReference>
<dbReference type="InterPro" id="IPR016181">
    <property type="entry name" value="Acyl_CoA_acyltransferase"/>
</dbReference>